<sequence length="158" mass="17719">MNLISGHSVSAVQCCFNFANYPGAASEDLQSVVKLYSDHNLSVAPLQAPFDDDDDNSVALLQTLLRVSFASMQRSSPRTFGRYWWRCTCVFAVYDDRATPPRTFRPSWSCRTFEDRCSLASVANSVIGDIRFSPKLSLGRGWASYRFPPEVRSVDVSM</sequence>
<protein>
    <submittedName>
        <fullName evidence="1">Uncharacterized protein</fullName>
    </submittedName>
</protein>
<comment type="caution">
    <text evidence="1">The sequence shown here is derived from an EMBL/GenBank/DDBJ whole genome shotgun (WGS) entry which is preliminary data.</text>
</comment>
<accession>A0AAN9PBR5</accession>
<evidence type="ECO:0000313" key="2">
    <source>
        <dbReference type="Proteomes" id="UP001359559"/>
    </source>
</evidence>
<dbReference type="AlphaFoldDB" id="A0AAN9PBR5"/>
<gene>
    <name evidence="1" type="ORF">RJT34_15764</name>
</gene>
<evidence type="ECO:0000313" key="1">
    <source>
        <dbReference type="EMBL" id="KAK7292908.1"/>
    </source>
</evidence>
<name>A0AAN9PBR5_CLITE</name>
<keyword evidence="2" id="KW-1185">Reference proteome</keyword>
<organism evidence="1 2">
    <name type="scientific">Clitoria ternatea</name>
    <name type="common">Butterfly pea</name>
    <dbReference type="NCBI Taxonomy" id="43366"/>
    <lineage>
        <taxon>Eukaryota</taxon>
        <taxon>Viridiplantae</taxon>
        <taxon>Streptophyta</taxon>
        <taxon>Embryophyta</taxon>
        <taxon>Tracheophyta</taxon>
        <taxon>Spermatophyta</taxon>
        <taxon>Magnoliopsida</taxon>
        <taxon>eudicotyledons</taxon>
        <taxon>Gunneridae</taxon>
        <taxon>Pentapetalae</taxon>
        <taxon>rosids</taxon>
        <taxon>fabids</taxon>
        <taxon>Fabales</taxon>
        <taxon>Fabaceae</taxon>
        <taxon>Papilionoideae</taxon>
        <taxon>50 kb inversion clade</taxon>
        <taxon>NPAAA clade</taxon>
        <taxon>indigoferoid/millettioid clade</taxon>
        <taxon>Phaseoleae</taxon>
        <taxon>Clitoria</taxon>
    </lineage>
</organism>
<dbReference type="Proteomes" id="UP001359559">
    <property type="component" value="Unassembled WGS sequence"/>
</dbReference>
<reference evidence="1 2" key="1">
    <citation type="submission" date="2024-01" db="EMBL/GenBank/DDBJ databases">
        <title>The genomes of 5 underutilized Papilionoideae crops provide insights into root nodulation and disease resistance.</title>
        <authorList>
            <person name="Yuan L."/>
        </authorList>
    </citation>
    <scope>NUCLEOTIDE SEQUENCE [LARGE SCALE GENOMIC DNA]</scope>
    <source>
        <strain evidence="1">LY-2023</strain>
        <tissue evidence="1">Leaf</tissue>
    </source>
</reference>
<proteinExistence type="predicted"/>
<dbReference type="EMBL" id="JAYKXN010000004">
    <property type="protein sequence ID" value="KAK7292908.1"/>
    <property type="molecule type" value="Genomic_DNA"/>
</dbReference>